<dbReference type="PANTHER" id="PTHR11941:SF169">
    <property type="entry name" value="(7AS)-7A-METHYL-1,5-DIOXO-2,3,5,6,7,7A-HEXAHYDRO-1H-INDENE-CARBOXYL-COA HYDROLASE"/>
    <property type="match status" value="1"/>
</dbReference>
<reference evidence="4 5" key="1">
    <citation type="journal article" date="2014" name="BMC Genomics">
        <title>Comparison of environmental and isolate Sulfobacillus genomes reveals diverse carbon, sulfur, nitrogen, and hydrogen metabolisms.</title>
        <authorList>
            <person name="Justice N.B."/>
            <person name="Norman A."/>
            <person name="Brown C.T."/>
            <person name="Singh A."/>
            <person name="Thomas B.C."/>
            <person name="Banfield J.F."/>
        </authorList>
    </citation>
    <scope>NUCLEOTIDE SEQUENCE [LARGE SCALE GENOMIC DNA]</scope>
    <source>
        <strain evidence="4">AMDSBA4</strain>
    </source>
</reference>
<evidence type="ECO:0000256" key="1">
    <source>
        <dbReference type="ARBA" id="ARBA00005254"/>
    </source>
</evidence>
<comment type="caution">
    <text evidence="4">The sequence shown here is derived from an EMBL/GenBank/DDBJ whole genome shotgun (WGS) entry which is preliminary data.</text>
</comment>
<gene>
    <name evidence="4" type="ORF">C7B46_01235</name>
</gene>
<name>A0A2T2XLF6_9FIRM</name>
<dbReference type="SUPFAM" id="SSF52096">
    <property type="entry name" value="ClpP/crotonase"/>
    <property type="match status" value="1"/>
</dbReference>
<keyword evidence="2" id="KW-0443">Lipid metabolism</keyword>
<dbReference type="InterPro" id="IPR029045">
    <property type="entry name" value="ClpP/crotonase-like_dom_sf"/>
</dbReference>
<dbReference type="GO" id="GO:0006635">
    <property type="term" value="P:fatty acid beta-oxidation"/>
    <property type="evidence" value="ECO:0007669"/>
    <property type="project" value="TreeGrafter"/>
</dbReference>
<dbReference type="Gene3D" id="3.90.226.10">
    <property type="entry name" value="2-enoyl-CoA Hydratase, Chain A, domain 1"/>
    <property type="match status" value="1"/>
</dbReference>
<dbReference type="GO" id="GO:0004300">
    <property type="term" value="F:enoyl-CoA hydratase activity"/>
    <property type="evidence" value="ECO:0007669"/>
    <property type="project" value="UniProtKB-EC"/>
</dbReference>
<dbReference type="AlphaFoldDB" id="A0A2T2XLF6"/>
<dbReference type="CDD" id="cd06558">
    <property type="entry name" value="crotonase-like"/>
    <property type="match status" value="1"/>
</dbReference>
<dbReference type="PANTHER" id="PTHR11941">
    <property type="entry name" value="ENOYL-COA HYDRATASE-RELATED"/>
    <property type="match status" value="1"/>
</dbReference>
<dbReference type="Pfam" id="PF00378">
    <property type="entry name" value="ECH_1"/>
    <property type="match status" value="1"/>
</dbReference>
<dbReference type="Gene3D" id="1.10.12.10">
    <property type="entry name" value="Lyase 2-enoyl-coa Hydratase, Chain A, domain 2"/>
    <property type="match status" value="1"/>
</dbReference>
<protein>
    <submittedName>
        <fullName evidence="4">Enoyl-CoA hydratase</fullName>
        <ecNumber evidence="4">4.2.1.17</ecNumber>
    </submittedName>
</protein>
<keyword evidence="3 4" id="KW-0456">Lyase</keyword>
<sequence>MFINFEKRGQIGYITINRPEARNALNDAALEELVSVWREFRDDDTLSVAIITGVGDKAFCTGADLKELIPRIAAGELAINSPRLQAFLKGIEIYKPIIAAINGACLAGGTELIQGTDIRIAVGEATFGLPEPRWGLFPAAGSTVRLPRQIPYCRAMEVLLTGESFTAQEAHAMGLINRIVPRQDLMDVATTIAEKICRNSPRAVQAIKASVRACFDLPQEQAYILETFYGREIFGSEDAKEGPQAFLEKRAPHYRAGQFER</sequence>
<evidence type="ECO:0000256" key="2">
    <source>
        <dbReference type="ARBA" id="ARBA00023098"/>
    </source>
</evidence>
<evidence type="ECO:0000256" key="3">
    <source>
        <dbReference type="ARBA" id="ARBA00023239"/>
    </source>
</evidence>
<evidence type="ECO:0000313" key="4">
    <source>
        <dbReference type="EMBL" id="PSR35322.1"/>
    </source>
</evidence>
<dbReference type="EMBL" id="PXYW01000002">
    <property type="protein sequence ID" value="PSR35322.1"/>
    <property type="molecule type" value="Genomic_DNA"/>
</dbReference>
<dbReference type="InterPro" id="IPR001753">
    <property type="entry name" value="Enoyl-CoA_hydra/iso"/>
</dbReference>
<evidence type="ECO:0000313" key="5">
    <source>
        <dbReference type="Proteomes" id="UP000242972"/>
    </source>
</evidence>
<dbReference type="InterPro" id="IPR014748">
    <property type="entry name" value="Enoyl-CoA_hydra_C"/>
</dbReference>
<proteinExistence type="inferred from homology"/>
<accession>A0A2T2XLF6</accession>
<organism evidence="4 5">
    <name type="scientific">Sulfobacillus benefaciens</name>
    <dbReference type="NCBI Taxonomy" id="453960"/>
    <lineage>
        <taxon>Bacteria</taxon>
        <taxon>Bacillati</taxon>
        <taxon>Bacillota</taxon>
        <taxon>Clostridia</taxon>
        <taxon>Eubacteriales</taxon>
        <taxon>Clostridiales Family XVII. Incertae Sedis</taxon>
        <taxon>Sulfobacillus</taxon>
    </lineage>
</organism>
<dbReference type="EC" id="4.2.1.17" evidence="4"/>
<comment type="similarity">
    <text evidence="1">Belongs to the enoyl-CoA hydratase/isomerase family.</text>
</comment>
<dbReference type="Proteomes" id="UP000242972">
    <property type="component" value="Unassembled WGS sequence"/>
</dbReference>